<accession>A0A1Z5JS36</accession>
<proteinExistence type="predicted"/>
<dbReference type="AlphaFoldDB" id="A0A1Z5JS36"/>
<dbReference type="InParanoid" id="A0A1Z5JS36"/>
<protein>
    <recommendedName>
        <fullName evidence="3">Gamma-glutamylcyclotransferase AIG2-like domain-containing protein</fullName>
    </recommendedName>
</protein>
<dbReference type="OrthoDB" id="565040at2759"/>
<evidence type="ECO:0000313" key="2">
    <source>
        <dbReference type="Proteomes" id="UP000198406"/>
    </source>
</evidence>
<comment type="caution">
    <text evidence="1">The sequence shown here is derived from an EMBL/GenBank/DDBJ whole genome shotgun (WGS) entry which is preliminary data.</text>
</comment>
<name>A0A1Z5JS36_FISSO</name>
<keyword evidence="2" id="KW-1185">Reference proteome</keyword>
<evidence type="ECO:0000313" key="1">
    <source>
        <dbReference type="EMBL" id="GAX16672.1"/>
    </source>
</evidence>
<reference evidence="1 2" key="1">
    <citation type="journal article" date="2015" name="Plant Cell">
        <title>Oil accumulation by the oleaginous diatom Fistulifera solaris as revealed by the genome and transcriptome.</title>
        <authorList>
            <person name="Tanaka T."/>
            <person name="Maeda Y."/>
            <person name="Veluchamy A."/>
            <person name="Tanaka M."/>
            <person name="Abida H."/>
            <person name="Marechal E."/>
            <person name="Bowler C."/>
            <person name="Muto M."/>
            <person name="Sunaga Y."/>
            <person name="Tanaka M."/>
            <person name="Yoshino T."/>
            <person name="Taniguchi T."/>
            <person name="Fukuda Y."/>
            <person name="Nemoto M."/>
            <person name="Matsumoto M."/>
            <person name="Wong P.S."/>
            <person name="Aburatani S."/>
            <person name="Fujibuchi W."/>
        </authorList>
    </citation>
    <scope>NUCLEOTIDE SEQUENCE [LARGE SCALE GENOMIC DNA]</scope>
    <source>
        <strain evidence="1 2">JPCC DA0580</strain>
    </source>
</reference>
<dbReference type="PANTHER" id="PTHR35748">
    <property type="entry name" value="OS05G0358400 PROTEIN"/>
    <property type="match status" value="1"/>
</dbReference>
<dbReference type="EMBL" id="BDSP01000108">
    <property type="protein sequence ID" value="GAX16672.1"/>
    <property type="molecule type" value="Genomic_DNA"/>
</dbReference>
<sequence>MKEELKKISNKITILGFGSLLSENSSRLTFPDLHNFRLVRVPHYRRVFGHVASIFFQRNIARKETLEMASLSVEYVDHDYPGFLAAAFEVAADELMADGIPSQAFLEREEEFDIITVPYFPVDPVSQQEIAGTSQEGVICQRGSDELYLQRWGGQRFQEYYGQYGIQTIWNWTEGLRPCAVYLRHCYLAAEKLGCLDSFLDETYLVDRTTKLRDYMEENPQILEELPPPELASRYSG</sequence>
<evidence type="ECO:0008006" key="3">
    <source>
        <dbReference type="Google" id="ProtNLM"/>
    </source>
</evidence>
<organism evidence="1 2">
    <name type="scientific">Fistulifera solaris</name>
    <name type="common">Oleaginous diatom</name>
    <dbReference type="NCBI Taxonomy" id="1519565"/>
    <lineage>
        <taxon>Eukaryota</taxon>
        <taxon>Sar</taxon>
        <taxon>Stramenopiles</taxon>
        <taxon>Ochrophyta</taxon>
        <taxon>Bacillariophyta</taxon>
        <taxon>Bacillariophyceae</taxon>
        <taxon>Bacillariophycidae</taxon>
        <taxon>Naviculales</taxon>
        <taxon>Naviculaceae</taxon>
        <taxon>Fistulifera</taxon>
    </lineage>
</organism>
<dbReference type="Proteomes" id="UP000198406">
    <property type="component" value="Unassembled WGS sequence"/>
</dbReference>
<gene>
    <name evidence="1" type="ORF">FisN_23Lh196</name>
</gene>
<dbReference type="PANTHER" id="PTHR35748:SF1">
    <property type="entry name" value="OS05G0358400 PROTEIN"/>
    <property type="match status" value="1"/>
</dbReference>